<dbReference type="OrthoDB" id="416096at2759"/>
<sequence length="82" mass="9025">MTRGSLITLNLIKSCKVNSVVLPDGSTWKTGVLVEKCKYLEESKCVGICINTCKLLTQDEQLEALLKLVSLIITNSLRALTK</sequence>
<proteinExistence type="predicted"/>
<accession>A0A2G5CNC1</accession>
<dbReference type="InterPro" id="IPR025114">
    <property type="entry name" value="D27-like_C"/>
</dbReference>
<evidence type="ECO:0000313" key="2">
    <source>
        <dbReference type="EMBL" id="PIA32781.1"/>
    </source>
</evidence>
<protein>
    <recommendedName>
        <fullName evidence="1">Beta-carotene isomerase D27-like C-terminal domain-containing protein</fullName>
    </recommendedName>
</protein>
<keyword evidence="3" id="KW-1185">Reference proteome</keyword>
<dbReference type="InterPro" id="IPR038938">
    <property type="entry name" value="D27-like"/>
</dbReference>
<dbReference type="PANTHER" id="PTHR33591:SF2">
    <property type="entry name" value="BETA-CAROTENE ISOMERASE D27"/>
    <property type="match status" value="1"/>
</dbReference>
<dbReference type="EMBL" id="KZ305060">
    <property type="protein sequence ID" value="PIA32781.1"/>
    <property type="molecule type" value="Genomic_DNA"/>
</dbReference>
<dbReference type="PANTHER" id="PTHR33591">
    <property type="entry name" value="BETA-CAROTENE ISOMERASE D27"/>
    <property type="match status" value="1"/>
</dbReference>
<organism evidence="2 3">
    <name type="scientific">Aquilegia coerulea</name>
    <name type="common">Rocky mountain columbine</name>
    <dbReference type="NCBI Taxonomy" id="218851"/>
    <lineage>
        <taxon>Eukaryota</taxon>
        <taxon>Viridiplantae</taxon>
        <taxon>Streptophyta</taxon>
        <taxon>Embryophyta</taxon>
        <taxon>Tracheophyta</taxon>
        <taxon>Spermatophyta</taxon>
        <taxon>Magnoliopsida</taxon>
        <taxon>Ranunculales</taxon>
        <taxon>Ranunculaceae</taxon>
        <taxon>Thalictroideae</taxon>
        <taxon>Aquilegia</taxon>
    </lineage>
</organism>
<feature type="domain" description="Beta-carotene isomerase D27-like C-terminal" evidence="1">
    <location>
        <begin position="14"/>
        <end position="59"/>
    </location>
</feature>
<dbReference type="Proteomes" id="UP000230069">
    <property type="component" value="Unassembled WGS sequence"/>
</dbReference>
<name>A0A2G5CNC1_AQUCA</name>
<evidence type="ECO:0000313" key="3">
    <source>
        <dbReference type="Proteomes" id="UP000230069"/>
    </source>
</evidence>
<dbReference type="AlphaFoldDB" id="A0A2G5CNC1"/>
<gene>
    <name evidence="2" type="ORF">AQUCO_04300013v1</name>
</gene>
<evidence type="ECO:0000259" key="1">
    <source>
        <dbReference type="Pfam" id="PF13225"/>
    </source>
</evidence>
<dbReference type="GO" id="GO:0005506">
    <property type="term" value="F:iron ion binding"/>
    <property type="evidence" value="ECO:0007669"/>
    <property type="project" value="InterPro"/>
</dbReference>
<dbReference type="InParanoid" id="A0A2G5CNC1"/>
<reference evidence="2 3" key="1">
    <citation type="submission" date="2017-09" db="EMBL/GenBank/DDBJ databases">
        <title>WGS assembly of Aquilegia coerulea Goldsmith.</title>
        <authorList>
            <person name="Hodges S."/>
            <person name="Kramer E."/>
            <person name="Nordborg M."/>
            <person name="Tomkins J."/>
            <person name="Borevitz J."/>
            <person name="Derieg N."/>
            <person name="Yan J."/>
            <person name="Mihaltcheva S."/>
            <person name="Hayes R.D."/>
            <person name="Rokhsar D."/>
        </authorList>
    </citation>
    <scope>NUCLEOTIDE SEQUENCE [LARGE SCALE GENOMIC DNA]</scope>
    <source>
        <strain evidence="3">cv. Goldsmith</strain>
    </source>
</reference>
<dbReference type="Pfam" id="PF13225">
    <property type="entry name" value="D27-like_C"/>
    <property type="match status" value="1"/>
</dbReference>
<dbReference type="STRING" id="218851.A0A2G5CNC1"/>